<keyword evidence="3" id="KW-1185">Reference proteome</keyword>
<keyword evidence="1" id="KW-1133">Transmembrane helix</keyword>
<reference evidence="2 3" key="1">
    <citation type="submission" date="2019-12" db="EMBL/GenBank/DDBJ databases">
        <title>Genomic-based taxomic classification of the family Erythrobacteraceae.</title>
        <authorList>
            <person name="Xu L."/>
        </authorList>
    </citation>
    <scope>NUCLEOTIDE SEQUENCE [LARGE SCALE GENOMIC DNA]</scope>
    <source>
        <strain evidence="2 3">S36</strain>
    </source>
</reference>
<keyword evidence="1" id="KW-0812">Transmembrane</keyword>
<accession>A0A6I4U0M5</accession>
<evidence type="ECO:0000256" key="1">
    <source>
        <dbReference type="SAM" id="Phobius"/>
    </source>
</evidence>
<dbReference type="RefSeq" id="WP_377019699.1">
    <property type="nucleotide sequence ID" value="NZ_JBHSCP010000002.1"/>
</dbReference>
<protein>
    <submittedName>
        <fullName evidence="2">Uncharacterized protein</fullName>
    </submittedName>
</protein>
<sequence>MRADIMLQPGSIIRVPQPWYVDPALRLGGAGLIALAVGAILLLVSMVRTIPFHPATAAELGLAAAAVLGASGGSVMLWQGARMFDRVVIAKSPGGWL</sequence>
<name>A0A6I4U0M5_9SPHN</name>
<organism evidence="2 3">
    <name type="scientific">Croceibacterium xixiisoli</name>
    <dbReference type="NCBI Taxonomy" id="1476466"/>
    <lineage>
        <taxon>Bacteria</taxon>
        <taxon>Pseudomonadati</taxon>
        <taxon>Pseudomonadota</taxon>
        <taxon>Alphaproteobacteria</taxon>
        <taxon>Sphingomonadales</taxon>
        <taxon>Erythrobacteraceae</taxon>
        <taxon>Croceibacterium</taxon>
    </lineage>
</organism>
<keyword evidence="1" id="KW-0472">Membrane</keyword>
<proteinExistence type="predicted"/>
<dbReference type="Proteomes" id="UP000469430">
    <property type="component" value="Unassembled WGS sequence"/>
</dbReference>
<gene>
    <name evidence="2" type="ORF">GRI97_15615</name>
</gene>
<dbReference type="AlphaFoldDB" id="A0A6I4U0M5"/>
<feature type="transmembrane region" description="Helical" evidence="1">
    <location>
        <begin position="24"/>
        <end position="44"/>
    </location>
</feature>
<comment type="caution">
    <text evidence="2">The sequence shown here is derived from an EMBL/GenBank/DDBJ whole genome shotgun (WGS) entry which is preliminary data.</text>
</comment>
<evidence type="ECO:0000313" key="3">
    <source>
        <dbReference type="Proteomes" id="UP000469430"/>
    </source>
</evidence>
<feature type="transmembrane region" description="Helical" evidence="1">
    <location>
        <begin position="56"/>
        <end position="78"/>
    </location>
</feature>
<evidence type="ECO:0000313" key="2">
    <source>
        <dbReference type="EMBL" id="MXP00419.1"/>
    </source>
</evidence>
<dbReference type="EMBL" id="WTYJ01000003">
    <property type="protein sequence ID" value="MXP00419.1"/>
    <property type="molecule type" value="Genomic_DNA"/>
</dbReference>